<dbReference type="InterPro" id="IPR020904">
    <property type="entry name" value="Sc_DH/Rdtase_CS"/>
</dbReference>
<dbReference type="Pfam" id="PF00106">
    <property type="entry name" value="adh_short"/>
    <property type="match status" value="1"/>
</dbReference>
<evidence type="ECO:0000313" key="4">
    <source>
        <dbReference type="Proteomes" id="UP000318521"/>
    </source>
</evidence>
<dbReference type="OrthoDB" id="9809821at2"/>
<evidence type="ECO:0000313" key="3">
    <source>
        <dbReference type="EMBL" id="TSB45926.1"/>
    </source>
</evidence>
<proteinExistence type="inferred from homology"/>
<comment type="similarity">
    <text evidence="1">Belongs to the short-chain dehydrogenases/reductases (SDR) family.</text>
</comment>
<dbReference type="Gene3D" id="3.40.50.720">
    <property type="entry name" value="NAD(P)-binding Rossmann-like Domain"/>
    <property type="match status" value="1"/>
</dbReference>
<dbReference type="SUPFAM" id="SSF51735">
    <property type="entry name" value="NAD(P)-binding Rossmann-fold domains"/>
    <property type="match status" value="1"/>
</dbReference>
<dbReference type="PANTHER" id="PTHR24320">
    <property type="entry name" value="RETINOL DEHYDROGENASE"/>
    <property type="match status" value="1"/>
</dbReference>
<dbReference type="InterPro" id="IPR036291">
    <property type="entry name" value="NAD(P)-bd_dom_sf"/>
</dbReference>
<accession>A0A553ZX57</accession>
<dbReference type="GO" id="GO:0016491">
    <property type="term" value="F:oxidoreductase activity"/>
    <property type="evidence" value="ECO:0007669"/>
    <property type="project" value="UniProtKB-KW"/>
</dbReference>
<dbReference type="InterPro" id="IPR002347">
    <property type="entry name" value="SDR_fam"/>
</dbReference>
<dbReference type="AlphaFoldDB" id="A0A553ZX57"/>
<organism evidence="3 4">
    <name type="scientific">Alkalicoccobacillus porphyridii</name>
    <dbReference type="NCBI Taxonomy" id="2597270"/>
    <lineage>
        <taxon>Bacteria</taxon>
        <taxon>Bacillati</taxon>
        <taxon>Bacillota</taxon>
        <taxon>Bacilli</taxon>
        <taxon>Bacillales</taxon>
        <taxon>Bacillaceae</taxon>
        <taxon>Alkalicoccobacillus</taxon>
    </lineage>
</organism>
<dbReference type="RefSeq" id="WP_143849266.1">
    <property type="nucleotide sequence ID" value="NZ_VLXZ01000008.1"/>
</dbReference>
<dbReference type="PRINTS" id="PR00081">
    <property type="entry name" value="GDHRDH"/>
</dbReference>
<dbReference type="Proteomes" id="UP000318521">
    <property type="component" value="Unassembled WGS sequence"/>
</dbReference>
<reference evidence="3 4" key="1">
    <citation type="submission" date="2019-07" db="EMBL/GenBank/DDBJ databases">
        <authorList>
            <person name="Park Y.J."/>
            <person name="Jeong S.E."/>
            <person name="Jung H.S."/>
        </authorList>
    </citation>
    <scope>NUCLEOTIDE SEQUENCE [LARGE SCALE GENOMIC DNA]</scope>
    <source>
        <strain evidence="4">P16(2019)</strain>
    </source>
</reference>
<dbReference type="PROSITE" id="PS00061">
    <property type="entry name" value="ADH_SHORT"/>
    <property type="match status" value="1"/>
</dbReference>
<dbReference type="PANTHER" id="PTHR24320:SF148">
    <property type="entry name" value="NAD(P)-BINDING ROSSMANN-FOLD SUPERFAMILY PROTEIN"/>
    <property type="match status" value="1"/>
</dbReference>
<protein>
    <submittedName>
        <fullName evidence="3">SDR family oxidoreductase</fullName>
    </submittedName>
</protein>
<gene>
    <name evidence="3" type="ORF">FN960_13520</name>
</gene>
<comment type="caution">
    <text evidence="3">The sequence shown here is derived from an EMBL/GenBank/DDBJ whole genome shotgun (WGS) entry which is preliminary data.</text>
</comment>
<keyword evidence="4" id="KW-1185">Reference proteome</keyword>
<evidence type="ECO:0000256" key="2">
    <source>
        <dbReference type="ARBA" id="ARBA00023002"/>
    </source>
</evidence>
<evidence type="ECO:0000256" key="1">
    <source>
        <dbReference type="ARBA" id="ARBA00006484"/>
    </source>
</evidence>
<sequence length="292" mass="33041">MTKSQLDRTALVTGASSGIGFELTKSLLKEGWQVAVIIRSDFVEKTEEIEKALSFGNLRVYHADLTDFNELKSVLDQIKEHEHHLDVIFNNAGGSFSSLLFSKQHRELHYELQTIVPYIIYKELNELLTKGNKKTVIQTTTEAFRFLKEFDLDYIHKPLTFKKLMGPYAASKLALSLWTKEVATTGDSNDIQILSVDPGSNNTTRKGKDSGLPFPIHLIMRFFYPHPSKGANRLLKAAIHAHDYDNGAYLTKEASGGLPWVETSARVLQMVDTVYREEFLKLSNKRSKSNES</sequence>
<name>A0A553ZX57_9BACI</name>
<keyword evidence="2" id="KW-0560">Oxidoreductase</keyword>
<dbReference type="EMBL" id="VLXZ01000008">
    <property type="protein sequence ID" value="TSB45926.1"/>
    <property type="molecule type" value="Genomic_DNA"/>
</dbReference>